<accession>A0ABP6W4K0</accession>
<keyword evidence="1" id="KW-0732">Signal</keyword>
<comment type="caution">
    <text evidence="8">The sequence shown here is derived from an EMBL/GenBank/DDBJ whole genome shotgun (WGS) entry which is preliminary data.</text>
</comment>
<name>A0ABP6W4K0_9GAMM</name>
<keyword evidence="3" id="KW-0573">Peptidoglycan synthesis</keyword>
<dbReference type="PANTHER" id="PTHR38038:SF1">
    <property type="entry name" value="PENICILLIN-BINDING PROTEIN ACTIVATOR LPOA"/>
    <property type="match status" value="1"/>
</dbReference>
<dbReference type="SUPFAM" id="SSF53822">
    <property type="entry name" value="Periplasmic binding protein-like I"/>
    <property type="match status" value="1"/>
</dbReference>
<dbReference type="InterPro" id="IPR007443">
    <property type="entry name" value="LpoA"/>
</dbReference>
<dbReference type="CDD" id="cd06339">
    <property type="entry name" value="PBP1_YraM_LppC_lipoprotein-like"/>
    <property type="match status" value="1"/>
</dbReference>
<evidence type="ECO:0000256" key="7">
    <source>
        <dbReference type="ARBA" id="ARBA00023288"/>
    </source>
</evidence>
<proteinExistence type="predicted"/>
<evidence type="ECO:0000256" key="6">
    <source>
        <dbReference type="ARBA" id="ARBA00023237"/>
    </source>
</evidence>
<keyword evidence="7" id="KW-0449">Lipoprotein</keyword>
<dbReference type="EMBL" id="BAABCX010000004">
    <property type="protein sequence ID" value="GAA3545822.1"/>
    <property type="molecule type" value="Genomic_DNA"/>
</dbReference>
<keyword evidence="4" id="KW-0472">Membrane</keyword>
<reference evidence="9" key="1">
    <citation type="journal article" date="2019" name="Int. J. Syst. Evol. Microbiol.">
        <title>The Global Catalogue of Microorganisms (GCM) 10K type strain sequencing project: providing services to taxonomists for standard genome sequencing and annotation.</title>
        <authorList>
            <consortium name="The Broad Institute Genomics Platform"/>
            <consortium name="The Broad Institute Genome Sequencing Center for Infectious Disease"/>
            <person name="Wu L."/>
            <person name="Ma J."/>
        </authorList>
    </citation>
    <scope>NUCLEOTIDE SEQUENCE [LARGE SCALE GENOMIC DNA]</scope>
    <source>
        <strain evidence="9">JCM 17110</strain>
    </source>
</reference>
<evidence type="ECO:0000256" key="4">
    <source>
        <dbReference type="ARBA" id="ARBA00023136"/>
    </source>
</evidence>
<keyword evidence="2" id="KW-0133">Cell shape</keyword>
<sequence length="588" mass="65162">MVLSSTLLACGVFEPPQISDQDQTAPEVFAAIDRPAQQYQRQSTRAAQHDLFVWQALAIRAYLQQGEPDAAEALLSPLQQNANTPARQATAQLLKASWAESANRLELAEQSLGQLDTAALPETGLSLLLSTQGQLQEKQGQPLAAARQYIALHRRLSDAEADANRERIYHLLGEQNPSSLRAAQKKDDDEASRGWFELMAILNNPTLQPDPKQWQLESWAQLYPSHPGAIYLPPMPDSSRKALYQPGHIAVLLPLSGRLAEQSEAIRAGMMHAHPEQGARLSFIDTNERSMTAVYRQVQQAGADFIVGPLLKENVEALLALQPTLPVLALNEPAHKPALAHTYYFSLSPEADADEVAHHMWEQGHQRPLVFAPDHELGQRIANRFNQSWQQLSGMPATLAYFNDKDKVEQDVRQALTVTEIPDSNTEQGQPGGEPDWVDTTDAPVDSLFLVTNATETQITLPYFHLVQDSLSASRLPAYVISRSYVPQGTAVREFNGLQLADMPWMLEASPQLKEEITVSWPQANSSWLRLFAFGHDALTSLPQLSQLRATAGRLPALTGQLNISPDGTLHRGLQWAVYQDGRWLPTR</sequence>
<dbReference type="PANTHER" id="PTHR38038">
    <property type="entry name" value="PENICILLIN-BINDING PROTEIN ACTIVATOR LPOA"/>
    <property type="match status" value="1"/>
</dbReference>
<organism evidence="8 9">
    <name type="scientific">Zobellella aerophila</name>
    <dbReference type="NCBI Taxonomy" id="870480"/>
    <lineage>
        <taxon>Bacteria</taxon>
        <taxon>Pseudomonadati</taxon>
        <taxon>Pseudomonadota</taxon>
        <taxon>Gammaproteobacteria</taxon>
        <taxon>Aeromonadales</taxon>
        <taxon>Aeromonadaceae</taxon>
        <taxon>Zobellella</taxon>
    </lineage>
</organism>
<dbReference type="Gene3D" id="1.25.40.10">
    <property type="entry name" value="Tetratricopeptide repeat domain"/>
    <property type="match status" value="1"/>
</dbReference>
<dbReference type="Pfam" id="PF04348">
    <property type="entry name" value="LppC"/>
    <property type="match status" value="1"/>
</dbReference>
<keyword evidence="9" id="KW-1185">Reference proteome</keyword>
<evidence type="ECO:0000256" key="1">
    <source>
        <dbReference type="ARBA" id="ARBA00022729"/>
    </source>
</evidence>
<evidence type="ECO:0000313" key="8">
    <source>
        <dbReference type="EMBL" id="GAA3545822.1"/>
    </source>
</evidence>
<keyword evidence="5" id="KW-0564">Palmitate</keyword>
<protein>
    <submittedName>
        <fullName evidence="8">Penicillin-binding protein activator</fullName>
    </submittedName>
</protein>
<dbReference type="InterPro" id="IPR011990">
    <property type="entry name" value="TPR-like_helical_dom_sf"/>
</dbReference>
<evidence type="ECO:0000256" key="2">
    <source>
        <dbReference type="ARBA" id="ARBA00022960"/>
    </source>
</evidence>
<evidence type="ECO:0000256" key="3">
    <source>
        <dbReference type="ARBA" id="ARBA00022984"/>
    </source>
</evidence>
<dbReference type="Gene3D" id="3.40.50.2300">
    <property type="match status" value="2"/>
</dbReference>
<evidence type="ECO:0000256" key="5">
    <source>
        <dbReference type="ARBA" id="ARBA00023139"/>
    </source>
</evidence>
<keyword evidence="6" id="KW-0998">Cell outer membrane</keyword>
<dbReference type="Proteomes" id="UP001500795">
    <property type="component" value="Unassembled WGS sequence"/>
</dbReference>
<evidence type="ECO:0000313" key="9">
    <source>
        <dbReference type="Proteomes" id="UP001500795"/>
    </source>
</evidence>
<dbReference type="Gene3D" id="1.25.40.650">
    <property type="match status" value="1"/>
</dbReference>
<dbReference type="InterPro" id="IPR028082">
    <property type="entry name" value="Peripla_BP_I"/>
</dbReference>
<gene>
    <name evidence="8" type="ORF">GCM10022394_27260</name>
</gene>